<dbReference type="AlphaFoldDB" id="A0A4R5NPU5"/>
<dbReference type="EMBL" id="PUFP01000035">
    <property type="protein sequence ID" value="TDG78654.1"/>
    <property type="molecule type" value="Genomic_DNA"/>
</dbReference>
<evidence type="ECO:0000313" key="2">
    <source>
        <dbReference type="EMBL" id="TDG78654.1"/>
    </source>
</evidence>
<organism evidence="2 3">
    <name type="scientific">Lentilactobacillus buchneri DSM 20057</name>
    <dbReference type="NCBI Taxonomy" id="1423728"/>
    <lineage>
        <taxon>Bacteria</taxon>
        <taxon>Bacillati</taxon>
        <taxon>Bacillota</taxon>
        <taxon>Bacilli</taxon>
        <taxon>Lactobacillales</taxon>
        <taxon>Lactobacillaceae</taxon>
        <taxon>Lentilactobacillus</taxon>
    </lineage>
</organism>
<dbReference type="InterPro" id="IPR006528">
    <property type="entry name" value="Phage_head_morphogenesis_dom"/>
</dbReference>
<reference evidence="2 3" key="1">
    <citation type="journal article" date="2019" name="Appl. Microbiol. Biotechnol.">
        <title>Uncovering carbohydrate metabolism through a genotype-phenotype association study of 56 lactic acid bacteria genomes.</title>
        <authorList>
            <person name="Buron-Moles G."/>
            <person name="Chailyan A."/>
            <person name="Dolejs I."/>
            <person name="Forster J."/>
            <person name="Miks M.H."/>
        </authorList>
    </citation>
    <scope>NUCLEOTIDE SEQUENCE [LARGE SCALE GENOMIC DNA]</scope>
    <source>
        <strain evidence="2 3">ATCC 4005</strain>
    </source>
</reference>
<dbReference type="Pfam" id="PF04233">
    <property type="entry name" value="Phage_Mu_F"/>
    <property type="match status" value="1"/>
</dbReference>
<evidence type="ECO:0000259" key="1">
    <source>
        <dbReference type="Pfam" id="PF04233"/>
    </source>
</evidence>
<dbReference type="GeneID" id="72459900"/>
<gene>
    <name evidence="2" type="ORF">C5L32_000455</name>
</gene>
<dbReference type="RefSeq" id="WP_056939109.1">
    <property type="nucleotide sequence ID" value="NZ_AZDM01000024.1"/>
</dbReference>
<protein>
    <recommendedName>
        <fullName evidence="1">Phage head morphogenesis domain-containing protein</fullName>
    </recommendedName>
</protein>
<feature type="domain" description="Phage head morphogenesis" evidence="1">
    <location>
        <begin position="43"/>
        <end position="149"/>
    </location>
</feature>
<proteinExistence type="predicted"/>
<accession>A0A4R5NPU5</accession>
<name>A0A4R5NPU5_LENBU</name>
<dbReference type="Proteomes" id="UP000295181">
    <property type="component" value="Unassembled WGS sequence"/>
</dbReference>
<comment type="caution">
    <text evidence="2">The sequence shown here is derived from an EMBL/GenBank/DDBJ whole genome shotgun (WGS) entry which is preliminary data.</text>
</comment>
<sequence>MEYVTENDLLNENPDLYNSTVGFISDYVNKHFPNINADKRKMIKSATLEGIFSGSKTIGKTLENIFGYHSNLYQMTLDLQGRPLAFMTRYKIIAAGAKYYYWRTVEDTKVRARHKKLNGKRFAILPKYATKKCPYLQIYPGSEHSCRCFMEGIFNV</sequence>
<evidence type="ECO:0000313" key="3">
    <source>
        <dbReference type="Proteomes" id="UP000295181"/>
    </source>
</evidence>